<feature type="signal peptide" evidence="1">
    <location>
        <begin position="1"/>
        <end position="19"/>
    </location>
</feature>
<feature type="domain" description="DUF3857" evidence="3">
    <location>
        <begin position="56"/>
        <end position="215"/>
    </location>
</feature>
<dbReference type="Pfam" id="PF12969">
    <property type="entry name" value="DUF3857"/>
    <property type="match status" value="1"/>
</dbReference>
<dbReference type="EMBL" id="JBHTKA010000008">
    <property type="protein sequence ID" value="MFD1002335.1"/>
    <property type="molecule type" value="Genomic_DNA"/>
</dbReference>
<dbReference type="InterPro" id="IPR002931">
    <property type="entry name" value="Transglutaminase-like"/>
</dbReference>
<dbReference type="RefSeq" id="WP_377583339.1">
    <property type="nucleotide sequence ID" value="NZ_JBHTKA010000008.1"/>
</dbReference>
<sequence length="636" mass="72660">MKRIVSLLLVLFSCAAVFAKEDPKYPVSAIPEDMKTGMYAVIREQELRFEINSVSSSTTYYRVVITILNSNAKSYGKEVIGYDKFNVVKSFKGVAYDAAGNVIKKLKQSDIYDQSAFDGFSLYSDNRLKRADLSQGTYPYTVEFEYETEQKCLFFIPDFRLYEDDEISIQKSKYTLAYPVALKPRYKLFKIQEPKTFSLDGREVLEWNFENVKPAKFERLSPDLDQIIPNISTAPQAFEFDNYAGRMDSWENFGKWITLLNKDKNVLPEATKKKVQELTKNAATTEEKVRILYEYLQGKTRYVSIQLGIGGYQPFAASVVEQNGYGDCKALSNYMVSMLDAAGVKANYILIRAGEDSPDIDINFPSSQFNHAIVAVPDKKDTLWLECTSQTNPFGYMGSFTGGRHALMITENGGKLIRTPVYTADQNTQSRTADVFVELTGDAKAKVKTTYRGLQYENGDLNFIVNGKYDDQKEWVQDNTEIPAFDIVNFNMTNHKDKIPAAVVNLDLTLKRFATVSGKRIFLTPNLMNRSTYIPEKLESRKTNVVLRTAYTDLDTVRYHLPEGIYPEFLPEPAKVKSRFGEYESTFTVDQGSLLYIRRVRMNKGEYPAETYKELTEFYRNINKADNTKLVFMSKT</sequence>
<proteinExistence type="predicted"/>
<evidence type="ECO:0000313" key="4">
    <source>
        <dbReference type="EMBL" id="MFD1002335.1"/>
    </source>
</evidence>
<gene>
    <name evidence="4" type="ORF">ACFQ21_23620</name>
</gene>
<keyword evidence="5" id="KW-1185">Reference proteome</keyword>
<comment type="caution">
    <text evidence="4">The sequence shown here is derived from an EMBL/GenBank/DDBJ whole genome shotgun (WGS) entry which is preliminary data.</text>
</comment>
<keyword evidence="1" id="KW-0732">Signal</keyword>
<dbReference type="Gene3D" id="2.60.120.1130">
    <property type="match status" value="1"/>
</dbReference>
<protein>
    <submittedName>
        <fullName evidence="4">DUF3857 domain-containing transglutaminase family protein</fullName>
    </submittedName>
</protein>
<feature type="chain" id="PRO_5045929260" evidence="1">
    <location>
        <begin position="20"/>
        <end position="636"/>
    </location>
</feature>
<accession>A0ABW3K8D0</accession>
<evidence type="ECO:0000313" key="5">
    <source>
        <dbReference type="Proteomes" id="UP001597112"/>
    </source>
</evidence>
<feature type="domain" description="Transglutaminase-like" evidence="2">
    <location>
        <begin position="274"/>
        <end position="384"/>
    </location>
</feature>
<dbReference type="Pfam" id="PF01841">
    <property type="entry name" value="Transglut_core"/>
    <property type="match status" value="1"/>
</dbReference>
<evidence type="ECO:0000259" key="2">
    <source>
        <dbReference type="Pfam" id="PF01841"/>
    </source>
</evidence>
<dbReference type="InterPro" id="IPR038765">
    <property type="entry name" value="Papain-like_cys_pep_sf"/>
</dbReference>
<dbReference type="Proteomes" id="UP001597112">
    <property type="component" value="Unassembled WGS sequence"/>
</dbReference>
<dbReference type="Gene3D" id="2.60.40.3140">
    <property type="match status" value="1"/>
</dbReference>
<organism evidence="4 5">
    <name type="scientific">Ohtaekwangia kribbensis</name>
    <dbReference type="NCBI Taxonomy" id="688913"/>
    <lineage>
        <taxon>Bacteria</taxon>
        <taxon>Pseudomonadati</taxon>
        <taxon>Bacteroidota</taxon>
        <taxon>Cytophagia</taxon>
        <taxon>Cytophagales</taxon>
        <taxon>Fulvivirgaceae</taxon>
        <taxon>Ohtaekwangia</taxon>
    </lineage>
</organism>
<dbReference type="Gene3D" id="3.10.620.30">
    <property type="match status" value="1"/>
</dbReference>
<reference evidence="5" key="1">
    <citation type="journal article" date="2019" name="Int. J. Syst. Evol. Microbiol.">
        <title>The Global Catalogue of Microorganisms (GCM) 10K type strain sequencing project: providing services to taxonomists for standard genome sequencing and annotation.</title>
        <authorList>
            <consortium name="The Broad Institute Genomics Platform"/>
            <consortium name="The Broad Institute Genome Sequencing Center for Infectious Disease"/>
            <person name="Wu L."/>
            <person name="Ma J."/>
        </authorList>
    </citation>
    <scope>NUCLEOTIDE SEQUENCE [LARGE SCALE GENOMIC DNA]</scope>
    <source>
        <strain evidence="5">CCUG 58938</strain>
    </source>
</reference>
<dbReference type="InterPro" id="IPR024618">
    <property type="entry name" value="DUF3857"/>
</dbReference>
<dbReference type="SUPFAM" id="SSF54001">
    <property type="entry name" value="Cysteine proteinases"/>
    <property type="match status" value="1"/>
</dbReference>
<evidence type="ECO:0000256" key="1">
    <source>
        <dbReference type="SAM" id="SignalP"/>
    </source>
</evidence>
<evidence type="ECO:0000259" key="3">
    <source>
        <dbReference type="Pfam" id="PF12969"/>
    </source>
</evidence>
<name>A0ABW3K8D0_9BACT</name>